<dbReference type="PANTHER" id="PTHR21600:SF84">
    <property type="entry name" value="PSEUDOURIDINE SYNTHASE RSUA_RLUA-LIKE DOMAIN-CONTAINING PROTEIN"/>
    <property type="match status" value="1"/>
</dbReference>
<evidence type="ECO:0000313" key="2">
    <source>
        <dbReference type="EMBL" id="MCS4558446.1"/>
    </source>
</evidence>
<dbReference type="InterPro" id="IPR006145">
    <property type="entry name" value="PsdUridine_synth_RsuA/RluA"/>
</dbReference>
<dbReference type="InterPro" id="IPR020103">
    <property type="entry name" value="PsdUridine_synth_cat_dom_sf"/>
</dbReference>
<comment type="caution">
    <text evidence="2">The sequence shown here is derived from an EMBL/GenBank/DDBJ whole genome shotgun (WGS) entry which is preliminary data.</text>
</comment>
<reference evidence="3" key="1">
    <citation type="submission" date="2023-07" db="EMBL/GenBank/DDBJ databases">
        <title>Shewanella mangrovi sp. nov., an acetaldehyde- degrading bacterium isolated from mangrove sediment.</title>
        <authorList>
            <person name="Liu Y."/>
        </authorList>
    </citation>
    <scope>NUCLEOTIDE SEQUENCE [LARGE SCALE GENOMIC DNA]</scope>
    <source>
        <strain evidence="3">C32</strain>
    </source>
</reference>
<sequence length="320" mass="35910">MSTATSIAAQPSYVVLPQQHSATTVLAFLIERFPQIDAAVWQARLRDGKVHWQDGSLIDAHTPYRAGVRVYYYREVASETPIPVTEQILAQDAHSLIVYKPHFLPVTPGGQYVNECLINRLRRRTGIDTIIPAHRLDRDTAGVMLLAVSVASRDPLHALFRDGQIHKTYQAVAALTPELAAKYGDGVLAKPQFWTVRNRIEVGSPSFTMRCVAGEANSHSEICLLAVKQGLGLFALRPVTGKTHQLRLHMQSLGMPLLHDRFYPELQPKQADDYSKPLKLVACCLRFTDPFTEQLRDVRYQGFEAEFGMAPLQHDPWMCV</sequence>
<dbReference type="SUPFAM" id="SSF55120">
    <property type="entry name" value="Pseudouridine synthase"/>
    <property type="match status" value="1"/>
</dbReference>
<organism evidence="2 3">
    <name type="scientific">Shewanella electrica</name>
    <dbReference type="NCBI Taxonomy" id="515560"/>
    <lineage>
        <taxon>Bacteria</taxon>
        <taxon>Pseudomonadati</taxon>
        <taxon>Pseudomonadota</taxon>
        <taxon>Gammaproteobacteria</taxon>
        <taxon>Alteromonadales</taxon>
        <taxon>Shewanellaceae</taxon>
        <taxon>Shewanella</taxon>
    </lineage>
</organism>
<proteinExistence type="predicted"/>
<dbReference type="PANTHER" id="PTHR21600">
    <property type="entry name" value="MITOCHONDRIAL RNA PSEUDOURIDINE SYNTHASE"/>
    <property type="match status" value="1"/>
</dbReference>
<protein>
    <submittedName>
        <fullName evidence="2">Pseudouridine synthase</fullName>
    </submittedName>
</protein>
<keyword evidence="3" id="KW-1185">Reference proteome</keyword>
<dbReference type="Gene3D" id="3.30.2350.10">
    <property type="entry name" value="Pseudouridine synthase"/>
    <property type="match status" value="1"/>
</dbReference>
<accession>A0ABT2FQ19</accession>
<dbReference type="InterPro" id="IPR050188">
    <property type="entry name" value="RluA_PseudoU_synthase"/>
</dbReference>
<dbReference type="InterPro" id="IPR006224">
    <property type="entry name" value="PsdUridine_synth_RluA-like_CS"/>
</dbReference>
<gene>
    <name evidence="2" type="ORF">L9G74_18575</name>
</gene>
<dbReference type="Pfam" id="PF00849">
    <property type="entry name" value="PseudoU_synth_2"/>
    <property type="match status" value="1"/>
</dbReference>
<feature type="domain" description="Pseudouridine synthase RsuA/RluA-like" evidence="1">
    <location>
        <begin position="96"/>
        <end position="252"/>
    </location>
</feature>
<dbReference type="EMBL" id="JAKOGG010000021">
    <property type="protein sequence ID" value="MCS4558446.1"/>
    <property type="molecule type" value="Genomic_DNA"/>
</dbReference>
<name>A0ABT2FQ19_9GAMM</name>
<evidence type="ECO:0000313" key="3">
    <source>
        <dbReference type="Proteomes" id="UP001201549"/>
    </source>
</evidence>
<dbReference type="PROSITE" id="PS01129">
    <property type="entry name" value="PSI_RLU"/>
    <property type="match status" value="1"/>
</dbReference>
<dbReference type="Proteomes" id="UP001201549">
    <property type="component" value="Unassembled WGS sequence"/>
</dbReference>
<evidence type="ECO:0000259" key="1">
    <source>
        <dbReference type="Pfam" id="PF00849"/>
    </source>
</evidence>
<dbReference type="RefSeq" id="WP_238898265.1">
    <property type="nucleotide sequence ID" value="NZ_JAKOGG010000021.1"/>
</dbReference>